<comment type="pathway">
    <text evidence="7">Carbohydrate biosynthesis; dTDP-L-rhamnose biosynthesis.</text>
</comment>
<evidence type="ECO:0000256" key="2">
    <source>
        <dbReference type="ARBA" id="ARBA00001997"/>
    </source>
</evidence>
<comment type="caution">
    <text evidence="8">The sequence shown here is derived from an EMBL/GenBank/DDBJ whole genome shotgun (WGS) entry which is preliminary data.</text>
</comment>
<dbReference type="OrthoDB" id="9800680at2"/>
<evidence type="ECO:0000256" key="3">
    <source>
        <dbReference type="ARBA" id="ARBA00012098"/>
    </source>
</evidence>
<accession>A0A4R4E2Q4</accession>
<evidence type="ECO:0000256" key="6">
    <source>
        <dbReference type="PIRSR" id="PIRSR600888-3"/>
    </source>
</evidence>
<dbReference type="GO" id="GO:0000271">
    <property type="term" value="P:polysaccharide biosynthetic process"/>
    <property type="evidence" value="ECO:0007669"/>
    <property type="project" value="TreeGrafter"/>
</dbReference>
<dbReference type="PANTHER" id="PTHR21047">
    <property type="entry name" value="DTDP-6-DEOXY-D-GLUCOSE-3,5 EPIMERASE"/>
    <property type="match status" value="1"/>
</dbReference>
<dbReference type="Pfam" id="PF00908">
    <property type="entry name" value="dTDP_sugar_isom"/>
    <property type="match status" value="1"/>
</dbReference>
<dbReference type="Proteomes" id="UP000295164">
    <property type="component" value="Unassembled WGS sequence"/>
</dbReference>
<evidence type="ECO:0000313" key="8">
    <source>
        <dbReference type="EMBL" id="TCZ72890.1"/>
    </source>
</evidence>
<dbReference type="PANTHER" id="PTHR21047:SF2">
    <property type="entry name" value="THYMIDINE DIPHOSPHO-4-KETO-RHAMNOSE 3,5-EPIMERASE"/>
    <property type="match status" value="1"/>
</dbReference>
<dbReference type="GO" id="GO:0019305">
    <property type="term" value="P:dTDP-rhamnose biosynthetic process"/>
    <property type="evidence" value="ECO:0007669"/>
    <property type="project" value="UniProtKB-UniRule"/>
</dbReference>
<dbReference type="CDD" id="cd00438">
    <property type="entry name" value="cupin_RmlC"/>
    <property type="match status" value="1"/>
</dbReference>
<keyword evidence="9" id="KW-1185">Reference proteome</keyword>
<dbReference type="InterPro" id="IPR000888">
    <property type="entry name" value="RmlC-like"/>
</dbReference>
<dbReference type="NCBIfam" id="TIGR01221">
    <property type="entry name" value="rmlC"/>
    <property type="match status" value="1"/>
</dbReference>
<dbReference type="EMBL" id="SKFH01000009">
    <property type="protein sequence ID" value="TCZ72890.1"/>
    <property type="molecule type" value="Genomic_DNA"/>
</dbReference>
<evidence type="ECO:0000256" key="1">
    <source>
        <dbReference type="ARBA" id="ARBA00001298"/>
    </source>
</evidence>
<keyword evidence="7 8" id="KW-0413">Isomerase</keyword>
<dbReference type="InterPro" id="IPR011051">
    <property type="entry name" value="RmlC_Cupin_sf"/>
</dbReference>
<dbReference type="AlphaFoldDB" id="A0A4R4E2Q4"/>
<comment type="function">
    <text evidence="2 7">Catalyzes the epimerization of the C3' and C5'positions of dTDP-6-deoxy-D-xylo-4-hexulose, forming dTDP-6-deoxy-L-lyxo-4-hexulose.</text>
</comment>
<gene>
    <name evidence="8" type="primary">rfbC</name>
    <name evidence="8" type="ORF">E0486_07445</name>
</gene>
<reference evidence="8 9" key="1">
    <citation type="submission" date="2019-03" db="EMBL/GenBank/DDBJ databases">
        <authorList>
            <person name="Kim M.K.M."/>
        </authorList>
    </citation>
    <scope>NUCLEOTIDE SEQUENCE [LARGE SCALE GENOMIC DNA]</scope>
    <source>
        <strain evidence="8 9">17J68-15</strain>
    </source>
</reference>
<dbReference type="EC" id="5.1.3.13" evidence="3 7"/>
<comment type="subunit">
    <text evidence="7">Homodimer.</text>
</comment>
<evidence type="ECO:0000313" key="9">
    <source>
        <dbReference type="Proteomes" id="UP000295164"/>
    </source>
</evidence>
<feature type="active site" description="Proton donor" evidence="5">
    <location>
        <position position="131"/>
    </location>
</feature>
<dbReference type="InterPro" id="IPR014710">
    <property type="entry name" value="RmlC-like_jellyroll"/>
</dbReference>
<dbReference type="GO" id="GO:0008830">
    <property type="term" value="F:dTDP-4-dehydrorhamnose 3,5-epimerase activity"/>
    <property type="evidence" value="ECO:0007669"/>
    <property type="project" value="UniProtKB-UniRule"/>
</dbReference>
<evidence type="ECO:0000256" key="5">
    <source>
        <dbReference type="PIRSR" id="PIRSR600888-1"/>
    </source>
</evidence>
<dbReference type="GO" id="GO:0005829">
    <property type="term" value="C:cytosol"/>
    <property type="evidence" value="ECO:0007669"/>
    <property type="project" value="TreeGrafter"/>
</dbReference>
<proteinExistence type="inferred from homology"/>
<evidence type="ECO:0000256" key="7">
    <source>
        <dbReference type="RuleBase" id="RU364069"/>
    </source>
</evidence>
<name>A0A4R4E2Q4_9BACT</name>
<dbReference type="RefSeq" id="WP_131851525.1">
    <property type="nucleotide sequence ID" value="NZ_SKFH01000009.1"/>
</dbReference>
<feature type="site" description="Participates in a stacking interaction with the thymidine ring of dTDP-4-oxo-6-deoxyglucose" evidence="6">
    <location>
        <position position="137"/>
    </location>
</feature>
<protein>
    <recommendedName>
        <fullName evidence="4 7">dTDP-4-dehydrorhamnose 3,5-epimerase</fullName>
        <ecNumber evidence="3 7">5.1.3.13</ecNumber>
    </recommendedName>
    <alternativeName>
        <fullName evidence="7">Thymidine diphospho-4-keto-rhamnose 3,5-epimerase</fullName>
    </alternativeName>
</protein>
<dbReference type="Gene3D" id="2.60.120.10">
    <property type="entry name" value="Jelly Rolls"/>
    <property type="match status" value="1"/>
</dbReference>
<feature type="active site" description="Proton acceptor" evidence="5">
    <location>
        <position position="61"/>
    </location>
</feature>
<comment type="catalytic activity">
    <reaction evidence="1 7">
        <text>dTDP-4-dehydro-6-deoxy-alpha-D-glucose = dTDP-4-dehydro-beta-L-rhamnose</text>
        <dbReference type="Rhea" id="RHEA:16969"/>
        <dbReference type="ChEBI" id="CHEBI:57649"/>
        <dbReference type="ChEBI" id="CHEBI:62830"/>
        <dbReference type="EC" id="5.1.3.13"/>
    </reaction>
</comment>
<evidence type="ECO:0000256" key="4">
    <source>
        <dbReference type="ARBA" id="ARBA00019595"/>
    </source>
</evidence>
<dbReference type="UniPathway" id="UPA00124"/>
<dbReference type="SUPFAM" id="SSF51182">
    <property type="entry name" value="RmlC-like cupins"/>
    <property type="match status" value="1"/>
</dbReference>
<comment type="similarity">
    <text evidence="7">Belongs to the dTDP-4-dehydrorhamnose 3,5-epimerase family.</text>
</comment>
<organism evidence="8 9">
    <name type="scientific">Flaviaesturariibacter aridisoli</name>
    <dbReference type="NCBI Taxonomy" id="2545761"/>
    <lineage>
        <taxon>Bacteria</taxon>
        <taxon>Pseudomonadati</taxon>
        <taxon>Bacteroidota</taxon>
        <taxon>Chitinophagia</taxon>
        <taxon>Chitinophagales</taxon>
        <taxon>Chitinophagaceae</taxon>
        <taxon>Flaviaestuariibacter</taxon>
    </lineage>
</organism>
<sequence>MNVQTTPLPGLFLIEPRVFADSRGYFYESYNEAAFAAAGIHNRFVQDNQSQSSYGVIRGLHFQLHPYAQAKLIRALEGRILDVVVDIRKGSPTYGQHYSVELSADNKKQLFIPAGFAHGFSVLSPTATILYKCDHLYHKESEGGVRYDDPAFGIDWGIDMDKAITSDRDRSLPLLRDVSHNFTFDR</sequence>